<dbReference type="PANTHER" id="PTHR21495">
    <property type="entry name" value="NUCLEOPORIN-RELATED"/>
    <property type="match status" value="1"/>
</dbReference>
<keyword evidence="4" id="KW-0732">Signal</keyword>
<accession>A0A087G3K9</accession>
<evidence type="ECO:0000313" key="5">
    <source>
        <dbReference type="EMBL" id="KFK24461.1"/>
    </source>
</evidence>
<dbReference type="OrthoDB" id="1864232at2759"/>
<comment type="similarity">
    <text evidence="1 4">Belongs to the plant dirigent protein family.</text>
</comment>
<feature type="signal peptide" evidence="4">
    <location>
        <begin position="1"/>
        <end position="20"/>
    </location>
</feature>
<dbReference type="GO" id="GO:0048046">
    <property type="term" value="C:apoplast"/>
    <property type="evidence" value="ECO:0007669"/>
    <property type="project" value="UniProtKB-SubCell"/>
</dbReference>
<comment type="subcellular location">
    <subcellularLocation>
        <location evidence="4">Secreted</location>
        <location evidence="4">Extracellular space</location>
        <location evidence="4">Apoplast</location>
    </subcellularLocation>
</comment>
<evidence type="ECO:0000256" key="2">
    <source>
        <dbReference type="ARBA" id="ARBA00011738"/>
    </source>
</evidence>
<dbReference type="InterPro" id="IPR044859">
    <property type="entry name" value="Allene_oxi_cyc_Dirigent"/>
</dbReference>
<evidence type="ECO:0000313" key="6">
    <source>
        <dbReference type="Proteomes" id="UP000029120"/>
    </source>
</evidence>
<sequence>MTKLIFILVLPVLLLTVVASAQDGGDFARTMNRKQLSLHKKDKLTHLLFYWHDSVQGRNPTAVRIKEPVSNSTMFGSMTMMDDPLTTDVSRNSTVVGQAQGFYAGAAQGEISYLVVMNFAFKTGKYNGSTIGIIGRDPVLSSKVREMPIIGGSGIFRFARGYVEARTKLSDFKAGVAIVEYNCYVLHY</sequence>
<organism evidence="5 6">
    <name type="scientific">Arabis alpina</name>
    <name type="common">Alpine rock-cress</name>
    <dbReference type="NCBI Taxonomy" id="50452"/>
    <lineage>
        <taxon>Eukaryota</taxon>
        <taxon>Viridiplantae</taxon>
        <taxon>Streptophyta</taxon>
        <taxon>Embryophyta</taxon>
        <taxon>Tracheophyta</taxon>
        <taxon>Spermatophyta</taxon>
        <taxon>Magnoliopsida</taxon>
        <taxon>eudicotyledons</taxon>
        <taxon>Gunneridae</taxon>
        <taxon>Pentapetalae</taxon>
        <taxon>rosids</taxon>
        <taxon>malvids</taxon>
        <taxon>Brassicales</taxon>
        <taxon>Brassicaceae</taxon>
        <taxon>Arabideae</taxon>
        <taxon>Arabis</taxon>
    </lineage>
</organism>
<dbReference type="Proteomes" id="UP000029120">
    <property type="component" value="Unassembled WGS sequence"/>
</dbReference>
<keyword evidence="3 4" id="KW-0964">Secreted</keyword>
<dbReference type="EMBL" id="KL968479">
    <property type="protein sequence ID" value="KFK24461.1"/>
    <property type="molecule type" value="Genomic_DNA"/>
</dbReference>
<dbReference type="Gene3D" id="2.40.480.10">
    <property type="entry name" value="Allene oxide cyclase-like"/>
    <property type="match status" value="1"/>
</dbReference>
<dbReference type="OMA" id="FYWHDSV"/>
<proteinExistence type="inferred from homology"/>
<dbReference type="AlphaFoldDB" id="A0A087G3K9"/>
<reference evidence="6" key="1">
    <citation type="journal article" date="2015" name="Nat. Plants">
        <title>Genome expansion of Arabis alpina linked with retrotransposition and reduced symmetric DNA methylation.</title>
        <authorList>
            <person name="Willing E.M."/>
            <person name="Rawat V."/>
            <person name="Mandakova T."/>
            <person name="Maumus F."/>
            <person name="James G.V."/>
            <person name="Nordstroem K.J."/>
            <person name="Becker C."/>
            <person name="Warthmann N."/>
            <person name="Chica C."/>
            <person name="Szarzynska B."/>
            <person name="Zytnicki M."/>
            <person name="Albani M.C."/>
            <person name="Kiefer C."/>
            <person name="Bergonzi S."/>
            <person name="Castaings L."/>
            <person name="Mateos J.L."/>
            <person name="Berns M.C."/>
            <person name="Bujdoso N."/>
            <person name="Piofczyk T."/>
            <person name="de Lorenzo L."/>
            <person name="Barrero-Sicilia C."/>
            <person name="Mateos I."/>
            <person name="Piednoel M."/>
            <person name="Hagmann J."/>
            <person name="Chen-Min-Tao R."/>
            <person name="Iglesias-Fernandez R."/>
            <person name="Schuster S.C."/>
            <person name="Alonso-Blanco C."/>
            <person name="Roudier F."/>
            <person name="Carbonero P."/>
            <person name="Paz-Ares J."/>
            <person name="Davis S.J."/>
            <person name="Pecinka A."/>
            <person name="Quesneville H."/>
            <person name="Colot V."/>
            <person name="Lysak M.A."/>
            <person name="Weigel D."/>
            <person name="Coupland G."/>
            <person name="Schneeberger K."/>
        </authorList>
    </citation>
    <scope>NUCLEOTIDE SEQUENCE [LARGE SCALE GENOMIC DNA]</scope>
    <source>
        <strain evidence="6">cv. Pajares</strain>
    </source>
</reference>
<gene>
    <name evidence="5" type="ORF">AALP_AAs46367U000400</name>
</gene>
<evidence type="ECO:0000256" key="1">
    <source>
        <dbReference type="ARBA" id="ARBA00010746"/>
    </source>
</evidence>
<dbReference type="Pfam" id="PF03018">
    <property type="entry name" value="Dirigent"/>
    <property type="match status" value="1"/>
</dbReference>
<keyword evidence="6" id="KW-1185">Reference proteome</keyword>
<evidence type="ECO:0000256" key="3">
    <source>
        <dbReference type="ARBA" id="ARBA00022525"/>
    </source>
</evidence>
<dbReference type="GO" id="GO:0009699">
    <property type="term" value="P:phenylpropanoid biosynthetic process"/>
    <property type="evidence" value="ECO:0007669"/>
    <property type="project" value="UniProtKB-ARBA"/>
</dbReference>
<dbReference type="InterPro" id="IPR004265">
    <property type="entry name" value="Dirigent"/>
</dbReference>
<protein>
    <recommendedName>
        <fullName evidence="4">Dirigent protein</fullName>
    </recommendedName>
</protein>
<comment type="function">
    <text evidence="4">Dirigent proteins impart stereoselectivity on the phenoxy radical-coupling reaction, yielding optically active lignans from two molecules of coniferyl alcohol in the biosynthesis of lignans, flavonolignans, and alkaloids and thus plays a central role in plant secondary metabolism.</text>
</comment>
<comment type="subunit">
    <text evidence="2 4">Homodimer.</text>
</comment>
<evidence type="ECO:0000256" key="4">
    <source>
        <dbReference type="RuleBase" id="RU363099"/>
    </source>
</evidence>
<feature type="chain" id="PRO_5008190333" description="Dirigent protein" evidence="4">
    <location>
        <begin position="21"/>
        <end position="188"/>
    </location>
</feature>
<keyword evidence="4" id="KW-0052">Apoplast</keyword>
<dbReference type="Gramene" id="KFK24461">
    <property type="protein sequence ID" value="KFK24461"/>
    <property type="gene ID" value="AALP_AAs46367U000400"/>
</dbReference>
<name>A0A087G3K9_ARAAL</name>